<sequence length="79" mass="8803">LKGNPYDSPASVLVVGRWMLKYVCLVYEQSGWLSCTEPVLTNLSGDNPGKIKIQVFQQTYGQGTPDDYVSKLYEQLSGK</sequence>
<keyword evidence="2" id="KW-1185">Reference proteome</keyword>
<dbReference type="Gene3D" id="3.90.280.10">
    <property type="entry name" value="PEBP-like"/>
    <property type="match status" value="1"/>
</dbReference>
<accession>A0A673Y3X2</accession>
<dbReference type="Proteomes" id="UP000472277">
    <property type="component" value="Chromosome 27"/>
</dbReference>
<dbReference type="InParanoid" id="A0A673Y3X2"/>
<dbReference type="Ensembl" id="ENSSTUT00000030574.1">
    <property type="protein sequence ID" value="ENSSTUP00000029211.1"/>
    <property type="gene ID" value="ENSSTUG00000012637.1"/>
</dbReference>
<dbReference type="InterPro" id="IPR036610">
    <property type="entry name" value="PEBP-like_sf"/>
</dbReference>
<organism evidence="1 2">
    <name type="scientific">Salmo trutta</name>
    <name type="common">Brown trout</name>
    <dbReference type="NCBI Taxonomy" id="8032"/>
    <lineage>
        <taxon>Eukaryota</taxon>
        <taxon>Metazoa</taxon>
        <taxon>Chordata</taxon>
        <taxon>Craniata</taxon>
        <taxon>Vertebrata</taxon>
        <taxon>Euteleostomi</taxon>
        <taxon>Actinopterygii</taxon>
        <taxon>Neopterygii</taxon>
        <taxon>Teleostei</taxon>
        <taxon>Protacanthopterygii</taxon>
        <taxon>Salmoniformes</taxon>
        <taxon>Salmonidae</taxon>
        <taxon>Salmoninae</taxon>
        <taxon>Salmo</taxon>
    </lineage>
</organism>
<dbReference type="AlphaFoldDB" id="A0A673Y3X2"/>
<evidence type="ECO:0000313" key="1">
    <source>
        <dbReference type="Ensembl" id="ENSSTUP00000029211.1"/>
    </source>
</evidence>
<name>A0A673Y3X2_SALTR</name>
<protein>
    <submittedName>
        <fullName evidence="1">Uncharacterized protein</fullName>
    </submittedName>
</protein>
<dbReference type="GeneTree" id="ENSGT00990000210202"/>
<evidence type="ECO:0000313" key="2">
    <source>
        <dbReference type="Proteomes" id="UP000472277"/>
    </source>
</evidence>
<dbReference type="OMA" id="VCLVYEQ"/>
<reference evidence="1" key="2">
    <citation type="submission" date="2025-09" db="UniProtKB">
        <authorList>
            <consortium name="Ensembl"/>
        </authorList>
    </citation>
    <scope>IDENTIFICATION</scope>
</reference>
<reference evidence="1" key="1">
    <citation type="submission" date="2025-08" db="UniProtKB">
        <authorList>
            <consortium name="Ensembl"/>
        </authorList>
    </citation>
    <scope>IDENTIFICATION</scope>
</reference>
<proteinExistence type="predicted"/>